<dbReference type="RefSeq" id="WP_187577031.1">
    <property type="nucleotide sequence ID" value="NZ_CP060713.1"/>
</dbReference>
<feature type="domain" description="UspA" evidence="2">
    <location>
        <begin position="7"/>
        <end position="141"/>
    </location>
</feature>
<reference evidence="3 4" key="1">
    <citation type="submission" date="2020-08" db="EMBL/GenBank/DDBJ databases">
        <title>Genome sequence of Nocardioides mesophilus KACC 16243T.</title>
        <authorList>
            <person name="Hyun D.-W."/>
            <person name="Bae J.-W."/>
        </authorList>
    </citation>
    <scope>NUCLEOTIDE SEQUENCE [LARGE SCALE GENOMIC DNA]</scope>
    <source>
        <strain evidence="3 4">KACC 16243</strain>
    </source>
</reference>
<name>A0A7G9R6G5_9ACTN</name>
<dbReference type="PANTHER" id="PTHR46268:SF6">
    <property type="entry name" value="UNIVERSAL STRESS PROTEIN UP12"/>
    <property type="match status" value="1"/>
</dbReference>
<accession>A0A7G9R6G5</accession>
<dbReference type="Gene3D" id="3.40.50.620">
    <property type="entry name" value="HUPs"/>
    <property type="match status" value="2"/>
</dbReference>
<dbReference type="SUPFAM" id="SSF52402">
    <property type="entry name" value="Adenine nucleotide alpha hydrolases-like"/>
    <property type="match status" value="2"/>
</dbReference>
<dbReference type="KEGG" id="nmes:H9L09_11055"/>
<dbReference type="EMBL" id="CP060713">
    <property type="protein sequence ID" value="QNN51190.1"/>
    <property type="molecule type" value="Genomic_DNA"/>
</dbReference>
<sequence length="298" mass="31646">MIRRSGPVVAAVDGTGDGLRAARYAAQEALRRRSGLRLVHVLHETVAWVPALPAFTYESLRTTGLEILDEAVDAVDDVTGGVLHVEAVLTRGPRVPALLDRMRDASLVVVATRPSTVKRVLTGSTSVALSARSRCPVVCVPETWRPSVGQHRVVAGVDGSEATEPVLDAAFEEAAERDAALTVVHAWRPSSSVDPTTAALAEARWRENADAELERLVEVRHAAYPDVKVHLWLPHEWPADALVEASADADLLVVGRRGHGGLLGLSLGGTSRSLLRVSRCPVAVVPDPLGADLAARAG</sequence>
<protein>
    <submittedName>
        <fullName evidence="3">Universal stress protein</fullName>
    </submittedName>
</protein>
<evidence type="ECO:0000259" key="2">
    <source>
        <dbReference type="Pfam" id="PF00582"/>
    </source>
</evidence>
<dbReference type="AlphaFoldDB" id="A0A7G9R6G5"/>
<dbReference type="Proteomes" id="UP000515947">
    <property type="component" value="Chromosome"/>
</dbReference>
<dbReference type="InterPro" id="IPR006015">
    <property type="entry name" value="Universal_stress_UspA"/>
</dbReference>
<feature type="domain" description="UspA" evidence="2">
    <location>
        <begin position="151"/>
        <end position="286"/>
    </location>
</feature>
<organism evidence="3 4">
    <name type="scientific">Nocardioides mesophilus</name>
    <dbReference type="NCBI Taxonomy" id="433659"/>
    <lineage>
        <taxon>Bacteria</taxon>
        <taxon>Bacillati</taxon>
        <taxon>Actinomycetota</taxon>
        <taxon>Actinomycetes</taxon>
        <taxon>Propionibacteriales</taxon>
        <taxon>Nocardioidaceae</taxon>
        <taxon>Nocardioides</taxon>
    </lineage>
</organism>
<dbReference type="PANTHER" id="PTHR46268">
    <property type="entry name" value="STRESS RESPONSE PROTEIN NHAX"/>
    <property type="match status" value="1"/>
</dbReference>
<evidence type="ECO:0000313" key="4">
    <source>
        <dbReference type="Proteomes" id="UP000515947"/>
    </source>
</evidence>
<dbReference type="InterPro" id="IPR014729">
    <property type="entry name" value="Rossmann-like_a/b/a_fold"/>
</dbReference>
<keyword evidence="4" id="KW-1185">Reference proteome</keyword>
<dbReference type="InterPro" id="IPR006016">
    <property type="entry name" value="UspA"/>
</dbReference>
<gene>
    <name evidence="3" type="ORF">H9L09_11055</name>
</gene>
<dbReference type="Pfam" id="PF00582">
    <property type="entry name" value="Usp"/>
    <property type="match status" value="2"/>
</dbReference>
<evidence type="ECO:0000313" key="3">
    <source>
        <dbReference type="EMBL" id="QNN51190.1"/>
    </source>
</evidence>
<comment type="similarity">
    <text evidence="1">Belongs to the universal stress protein A family.</text>
</comment>
<proteinExistence type="inferred from homology"/>
<dbReference type="PRINTS" id="PR01438">
    <property type="entry name" value="UNVRSLSTRESS"/>
</dbReference>
<evidence type="ECO:0000256" key="1">
    <source>
        <dbReference type="ARBA" id="ARBA00008791"/>
    </source>
</evidence>